<protein>
    <submittedName>
        <fullName evidence="8">Immunoglobulin I-set domain protein</fullName>
    </submittedName>
</protein>
<dbReference type="InterPro" id="IPR013783">
    <property type="entry name" value="Ig-like_fold"/>
</dbReference>
<dbReference type="InterPro" id="IPR003599">
    <property type="entry name" value="Ig_sub"/>
</dbReference>
<accession>B1ZS02</accession>
<evidence type="ECO:0000313" key="8">
    <source>
        <dbReference type="EMBL" id="ACB74678.1"/>
    </source>
</evidence>
<dbReference type="EMBL" id="CP001032">
    <property type="protein sequence ID" value="ACB74678.1"/>
    <property type="molecule type" value="Genomic_DNA"/>
</dbReference>
<dbReference type="SMART" id="SM00408">
    <property type="entry name" value="IGc2"/>
    <property type="match status" value="1"/>
</dbReference>
<dbReference type="InterPro" id="IPR050727">
    <property type="entry name" value="GH43_arabinanases"/>
</dbReference>
<keyword evidence="9" id="KW-1185">Reference proteome</keyword>
<organism evidence="8 9">
    <name type="scientific">Opitutus terrae (strain DSM 11246 / JCM 15787 / PB90-1)</name>
    <dbReference type="NCBI Taxonomy" id="452637"/>
    <lineage>
        <taxon>Bacteria</taxon>
        <taxon>Pseudomonadati</taxon>
        <taxon>Verrucomicrobiota</taxon>
        <taxon>Opitutia</taxon>
        <taxon>Opitutales</taxon>
        <taxon>Opitutaceae</taxon>
        <taxon>Opitutus</taxon>
    </lineage>
</organism>
<dbReference type="eggNOG" id="COG3507">
    <property type="taxonomic scope" value="Bacteria"/>
</dbReference>
<dbReference type="Pfam" id="PF16369">
    <property type="entry name" value="GH43_C"/>
    <property type="match status" value="1"/>
</dbReference>
<dbReference type="AlphaFoldDB" id="B1ZS02"/>
<dbReference type="PANTHER" id="PTHR43301">
    <property type="entry name" value="ARABINAN ENDO-1,5-ALPHA-L-ARABINOSIDASE"/>
    <property type="match status" value="1"/>
</dbReference>
<evidence type="ECO:0000256" key="3">
    <source>
        <dbReference type="ARBA" id="ARBA00022801"/>
    </source>
</evidence>
<dbReference type="STRING" id="452637.Oter_1393"/>
<evidence type="ECO:0000256" key="6">
    <source>
        <dbReference type="PIRSR" id="PIRSR606710-2"/>
    </source>
</evidence>
<dbReference type="SUPFAM" id="SSF48726">
    <property type="entry name" value="Immunoglobulin"/>
    <property type="match status" value="1"/>
</dbReference>
<dbReference type="InterPro" id="IPR006710">
    <property type="entry name" value="Glyco_hydro_43"/>
</dbReference>
<evidence type="ECO:0000256" key="5">
    <source>
        <dbReference type="PIRSR" id="PIRSR606710-1"/>
    </source>
</evidence>
<comment type="similarity">
    <text evidence="2">Belongs to the glycosyl hydrolase 43 family.</text>
</comment>
<dbReference type="GO" id="GO:0005975">
    <property type="term" value="P:carbohydrate metabolic process"/>
    <property type="evidence" value="ECO:0007669"/>
    <property type="project" value="InterPro"/>
</dbReference>
<feature type="active site" description="Proton acceptor" evidence="5">
    <location>
        <position position="27"/>
    </location>
</feature>
<sequence length="810" mass="85327">MLGALMLGAVSAQPLPTPTFTNVTVHDPSVIKAGARWYVYGSHGASAWTEDLMHWTQVATSVTSGNPAHFNTFASELSELIDWTHADTLWAPDVVQLPDGKFYYYYDVWTNYLNYRSYMGLASADGIEGPFTDVGEIMKGGTNVSGFDPAIHPNTIDPDVFYDRDGQLWMVYGSYSGGIFILRLDQTVGSATFGRPLPGQSWGTKLIGGNHARIEGPCIIYSPESQYYYLFLSFGGLAANDGYNIRVARSRNPDGPYVDAAGNDLKNVGGSDAAIAPYGVKLIGNYQFAHVAGEPRNTSRGYLSPGHNSVYRDPATGKYFLLFHTRFVGLGETHEVRVHQMFLNADGWFVVAPQRYAGETIAPITARQVPGSFKLINHGWVISSAVNGSSLITLNADGTISGSVSGTWQVTGDNSVTLSYNGANYRGVFVLQWDDDNQVWILGFTALSADGTAIWGSKVAALNAVAAPALTGTPSSQTVAAGGTATLTAAASGVPAPELQWERNGSAVVGANSTVLTLANLAPADAGIYTIDASNFAGSAPSAPAIVGLTSAAKVIGTGEELTPVDIHHPNGNIFDQVLLTGAAETITADAGQVTRTSYIDLDNDIVQVEFSGPGSLSLVLDNASGRAKPENYNQDIDYMKGHAGIVITGATENTHVSVFSVGRATAVNQALFKDTVNYDGIADIAFIAISSSNGRFGGVRTANANYFASRGVTGVYAPGVAFDGPVFVGNITAFDAAQPKIVLGSVSDARIAGGDLYQDNGAAVQVSGITQLKFTNGSDSHGNTILAKANRAVLQENGEDVTNRIVTGP</sequence>
<dbReference type="Gene3D" id="2.40.128.10">
    <property type="match status" value="1"/>
</dbReference>
<name>B1ZS02_OPITP</name>
<dbReference type="InterPro" id="IPR003598">
    <property type="entry name" value="Ig_sub2"/>
</dbReference>
<dbReference type="PANTHER" id="PTHR43301:SF3">
    <property type="entry name" value="ARABINAN ENDO-1,5-ALPHA-L-ARABINOSIDASE A-RELATED"/>
    <property type="match status" value="1"/>
</dbReference>
<dbReference type="OrthoDB" id="9801455at2"/>
<dbReference type="InterPro" id="IPR007110">
    <property type="entry name" value="Ig-like_dom"/>
</dbReference>
<dbReference type="CAZy" id="GH43">
    <property type="family name" value="Glycoside Hydrolase Family 43"/>
</dbReference>
<dbReference type="Pfam" id="PF04616">
    <property type="entry name" value="Glyco_hydro_43"/>
    <property type="match status" value="1"/>
</dbReference>
<dbReference type="SUPFAM" id="SSF75005">
    <property type="entry name" value="Arabinanase/levansucrase/invertase"/>
    <property type="match status" value="1"/>
</dbReference>
<evidence type="ECO:0000256" key="2">
    <source>
        <dbReference type="ARBA" id="ARBA00009865"/>
    </source>
</evidence>
<dbReference type="Gene3D" id="2.60.40.10">
    <property type="entry name" value="Immunoglobulins"/>
    <property type="match status" value="1"/>
</dbReference>
<dbReference type="Gene3D" id="2.115.10.20">
    <property type="entry name" value="Glycosyl hydrolase domain, family 43"/>
    <property type="match status" value="1"/>
</dbReference>
<evidence type="ECO:0000313" key="9">
    <source>
        <dbReference type="Proteomes" id="UP000007013"/>
    </source>
</evidence>
<proteinExistence type="inferred from homology"/>
<dbReference type="Proteomes" id="UP000007013">
    <property type="component" value="Chromosome"/>
</dbReference>
<evidence type="ECO:0000259" key="7">
    <source>
        <dbReference type="PROSITE" id="PS50835"/>
    </source>
</evidence>
<feature type="active site" description="Proton donor" evidence="5">
    <location>
        <position position="215"/>
    </location>
</feature>
<feature type="domain" description="Ig-like" evidence="7">
    <location>
        <begin position="468"/>
        <end position="548"/>
    </location>
</feature>
<comment type="pathway">
    <text evidence="1">Glycan metabolism; L-arabinan degradation.</text>
</comment>
<dbReference type="InterPro" id="IPR032291">
    <property type="entry name" value="Abn2_C"/>
</dbReference>
<keyword evidence="3" id="KW-0378">Hydrolase</keyword>
<dbReference type="CDD" id="cd18832">
    <property type="entry name" value="GH43_GsAbnA-like"/>
    <property type="match status" value="1"/>
</dbReference>
<dbReference type="HOGENOM" id="CLU_348094_0_0_0"/>
<feature type="site" description="Important for catalytic activity, responsible for pKa modulation of the active site Glu and correct orientation of both the proton donor and substrate" evidence="6">
    <location>
        <position position="157"/>
    </location>
</feature>
<dbReference type="SMART" id="SM00409">
    <property type="entry name" value="IG"/>
    <property type="match status" value="1"/>
</dbReference>
<gene>
    <name evidence="8" type="ordered locus">Oter_1393</name>
</gene>
<evidence type="ECO:0000256" key="1">
    <source>
        <dbReference type="ARBA" id="ARBA00004834"/>
    </source>
</evidence>
<dbReference type="PROSITE" id="PS50835">
    <property type="entry name" value="IG_LIKE"/>
    <property type="match status" value="1"/>
</dbReference>
<reference evidence="8 9" key="1">
    <citation type="journal article" date="2011" name="J. Bacteriol.">
        <title>Genome sequence of the verrucomicrobium Opitutus terrae PB90-1, an abundant inhabitant of rice paddy soil ecosystems.</title>
        <authorList>
            <person name="van Passel M.W."/>
            <person name="Kant R."/>
            <person name="Palva A."/>
            <person name="Copeland A."/>
            <person name="Lucas S."/>
            <person name="Lapidus A."/>
            <person name="Glavina del Rio T."/>
            <person name="Pitluck S."/>
            <person name="Goltsman E."/>
            <person name="Clum A."/>
            <person name="Sun H."/>
            <person name="Schmutz J."/>
            <person name="Larimer F.W."/>
            <person name="Land M.L."/>
            <person name="Hauser L."/>
            <person name="Kyrpides N."/>
            <person name="Mikhailova N."/>
            <person name="Richardson P.P."/>
            <person name="Janssen P.H."/>
            <person name="de Vos W.M."/>
            <person name="Smidt H."/>
        </authorList>
    </citation>
    <scope>NUCLEOTIDE SEQUENCE [LARGE SCALE GENOMIC DNA]</scope>
    <source>
        <strain evidence="9">DSM 11246 / JCM 15787 / PB90-1</strain>
    </source>
</reference>
<dbReference type="InterPro" id="IPR023296">
    <property type="entry name" value="Glyco_hydro_beta-prop_sf"/>
</dbReference>
<keyword evidence="4" id="KW-0326">Glycosidase</keyword>
<dbReference type="KEGG" id="ote:Oter_1393"/>
<evidence type="ECO:0000256" key="4">
    <source>
        <dbReference type="ARBA" id="ARBA00023295"/>
    </source>
</evidence>
<dbReference type="Pfam" id="PF13927">
    <property type="entry name" value="Ig_3"/>
    <property type="match status" value="1"/>
</dbReference>
<dbReference type="InterPro" id="IPR036179">
    <property type="entry name" value="Ig-like_dom_sf"/>
</dbReference>
<dbReference type="GO" id="GO:0004553">
    <property type="term" value="F:hydrolase activity, hydrolyzing O-glycosyl compounds"/>
    <property type="evidence" value="ECO:0007669"/>
    <property type="project" value="InterPro"/>
</dbReference>